<name>R7YHJ7_CONA1</name>
<keyword evidence="4" id="KW-0808">Transferase</keyword>
<organism evidence="6 7">
    <name type="scientific">Coniosporium apollinis (strain CBS 100218)</name>
    <name type="common">Rock-inhabiting black yeast</name>
    <dbReference type="NCBI Taxonomy" id="1168221"/>
    <lineage>
        <taxon>Eukaryota</taxon>
        <taxon>Fungi</taxon>
        <taxon>Dikarya</taxon>
        <taxon>Ascomycota</taxon>
        <taxon>Pezizomycotina</taxon>
        <taxon>Dothideomycetes</taxon>
        <taxon>Dothideomycetes incertae sedis</taxon>
        <taxon>Coniosporium</taxon>
    </lineage>
</organism>
<dbReference type="GO" id="GO:0000139">
    <property type="term" value="C:Golgi membrane"/>
    <property type="evidence" value="ECO:0007669"/>
    <property type="project" value="TreeGrafter"/>
</dbReference>
<dbReference type="PANTHER" id="PTHR31306:SF3">
    <property type="entry name" value="NUCLEOTIDE-DIPHOSPHO-SUGAR TRANSFERASE DOMAIN-CONTAINING PROTEIN"/>
    <property type="match status" value="1"/>
</dbReference>
<dbReference type="Pfam" id="PF03407">
    <property type="entry name" value="Nucleotid_trans"/>
    <property type="match status" value="1"/>
</dbReference>
<dbReference type="Gene3D" id="3.90.550.10">
    <property type="entry name" value="Spore Coat Polysaccharide Biosynthesis Protein SpsA, Chain A"/>
    <property type="match status" value="1"/>
</dbReference>
<proteinExistence type="inferred from homology"/>
<evidence type="ECO:0000256" key="2">
    <source>
        <dbReference type="ARBA" id="ARBA00007033"/>
    </source>
</evidence>
<dbReference type="EMBL" id="JH767554">
    <property type="protein sequence ID" value="EON61086.1"/>
    <property type="molecule type" value="Genomic_DNA"/>
</dbReference>
<dbReference type="AlphaFoldDB" id="R7YHJ7"/>
<dbReference type="OMA" id="ANDWAHE"/>
<dbReference type="OrthoDB" id="3763672at2759"/>
<evidence type="ECO:0000259" key="5">
    <source>
        <dbReference type="Pfam" id="PF03407"/>
    </source>
</evidence>
<dbReference type="HOGENOM" id="CLU_039661_0_0_1"/>
<keyword evidence="7" id="KW-1185">Reference proteome</keyword>
<feature type="domain" description="Nucleotide-diphospho-sugar transferase" evidence="5">
    <location>
        <begin position="162"/>
        <end position="319"/>
    </location>
</feature>
<comment type="similarity">
    <text evidence="2">Belongs to the glycosyltransferase 77 family.</text>
</comment>
<evidence type="ECO:0000256" key="3">
    <source>
        <dbReference type="ARBA" id="ARBA00022676"/>
    </source>
</evidence>
<evidence type="ECO:0000256" key="1">
    <source>
        <dbReference type="ARBA" id="ARBA00005664"/>
    </source>
</evidence>
<dbReference type="InterPro" id="IPR029044">
    <property type="entry name" value="Nucleotide-diphossugar_trans"/>
</dbReference>
<dbReference type="GO" id="GO:0006487">
    <property type="term" value="P:protein N-linked glycosylation"/>
    <property type="evidence" value="ECO:0007669"/>
    <property type="project" value="TreeGrafter"/>
</dbReference>
<evidence type="ECO:0000313" key="7">
    <source>
        <dbReference type="Proteomes" id="UP000016924"/>
    </source>
</evidence>
<evidence type="ECO:0000313" key="6">
    <source>
        <dbReference type="EMBL" id="EON61086.1"/>
    </source>
</evidence>
<comment type="similarity">
    <text evidence="1">Belongs to the glycosyltransferase 34 family.</text>
</comment>
<sequence>MSQTWPRSLLFGILFFCLAVVFFASFKHRDGLKHYGNFGGEHVAETQSLGDPSDSLAEIIHRLYAPYLHPITALNFTAGTGETYSLSRKPEWDAPLRNQIVIIDTDSRPFNGTNELLNKTRLDWDKADGLSNGVYGHYLYATIHGYDYKFVRTPEFDDRGPCWAKPMAVADLLKDYRFVIFMDSDTVWRFPEIPLEWLLNYWNFTKETSVAMALDPAGIGVNYDSFGKLVHNSGFIIAQSNERTKEIFKAWVECPDGVRYPECKQWANSWSFDQRAFSDHVRYDFNKETDVLDLPCNEANGYPESHPGLAGECHGVFVRHHWVQKQRIKPAVVNSIMHVFMERMHDEFLEGFDRNVLTRQTNDVIW</sequence>
<keyword evidence="3" id="KW-0328">Glycosyltransferase</keyword>
<dbReference type="GeneID" id="19897608"/>
<dbReference type="InterPro" id="IPR005069">
    <property type="entry name" value="Nucl-diP-sugar_transferase"/>
</dbReference>
<dbReference type="Proteomes" id="UP000016924">
    <property type="component" value="Unassembled WGS sequence"/>
</dbReference>
<protein>
    <recommendedName>
        <fullName evidence="5">Nucleotide-diphospho-sugar transferase domain-containing protein</fullName>
    </recommendedName>
</protein>
<reference evidence="7" key="1">
    <citation type="submission" date="2012-06" db="EMBL/GenBank/DDBJ databases">
        <title>The genome sequence of Coniosporium apollinis CBS 100218.</title>
        <authorList>
            <consortium name="The Broad Institute Genome Sequencing Platform"/>
            <person name="Cuomo C."/>
            <person name="Gorbushina A."/>
            <person name="Noack S."/>
            <person name="Walker B."/>
            <person name="Young S.K."/>
            <person name="Zeng Q."/>
            <person name="Gargeya S."/>
            <person name="Fitzgerald M."/>
            <person name="Haas B."/>
            <person name="Abouelleil A."/>
            <person name="Alvarado L."/>
            <person name="Arachchi H.M."/>
            <person name="Berlin A.M."/>
            <person name="Chapman S.B."/>
            <person name="Goldberg J."/>
            <person name="Griggs A."/>
            <person name="Gujja S."/>
            <person name="Hansen M."/>
            <person name="Howarth C."/>
            <person name="Imamovic A."/>
            <person name="Larimer J."/>
            <person name="McCowan C."/>
            <person name="Montmayeur A."/>
            <person name="Murphy C."/>
            <person name="Neiman D."/>
            <person name="Pearson M."/>
            <person name="Priest M."/>
            <person name="Roberts A."/>
            <person name="Saif S."/>
            <person name="Shea T."/>
            <person name="Sisk P."/>
            <person name="Sykes S."/>
            <person name="Wortman J."/>
            <person name="Nusbaum C."/>
            <person name="Birren B."/>
        </authorList>
    </citation>
    <scope>NUCLEOTIDE SEQUENCE [LARGE SCALE GENOMIC DNA]</scope>
    <source>
        <strain evidence="7">CBS 100218</strain>
    </source>
</reference>
<accession>R7YHJ7</accession>
<evidence type="ECO:0000256" key="4">
    <source>
        <dbReference type="ARBA" id="ARBA00022679"/>
    </source>
</evidence>
<dbReference type="GO" id="GO:0016757">
    <property type="term" value="F:glycosyltransferase activity"/>
    <property type="evidence" value="ECO:0007669"/>
    <property type="project" value="UniProtKB-KW"/>
</dbReference>
<gene>
    <name evidence="6" type="ORF">W97_00297</name>
</gene>
<dbReference type="RefSeq" id="XP_007776403.1">
    <property type="nucleotide sequence ID" value="XM_007778213.1"/>
</dbReference>
<dbReference type="eggNOG" id="ENOG502S9ID">
    <property type="taxonomic scope" value="Eukaryota"/>
</dbReference>
<dbReference type="InterPro" id="IPR008630">
    <property type="entry name" value="Glyco_trans_34"/>
</dbReference>
<dbReference type="PANTHER" id="PTHR31306">
    <property type="entry name" value="ALPHA-1,6-MANNOSYLTRANSFERASE MNN11-RELATED"/>
    <property type="match status" value="1"/>
</dbReference>